<dbReference type="GO" id="GO:0000160">
    <property type="term" value="P:phosphorelay signal transduction system"/>
    <property type="evidence" value="ECO:0007669"/>
    <property type="project" value="InterPro"/>
</dbReference>
<dbReference type="AlphaFoldDB" id="A0A4D8PQV4"/>
<feature type="modified residue" description="4-aspartylphosphate" evidence="2">
    <location>
        <position position="59"/>
    </location>
</feature>
<proteinExistence type="predicted"/>
<dbReference type="RefSeq" id="WP_137116692.1">
    <property type="nucleotide sequence ID" value="NZ_CP032322.1"/>
</dbReference>
<name>A0A4D8PQV4_9PROT</name>
<dbReference type="KEGG" id="aare:D3093_19350"/>
<evidence type="ECO:0000259" key="3">
    <source>
        <dbReference type="PROSITE" id="PS50110"/>
    </source>
</evidence>
<dbReference type="SUPFAM" id="SSF52172">
    <property type="entry name" value="CheY-like"/>
    <property type="match status" value="1"/>
</dbReference>
<sequence>MPSPPILDRILYIDDEPMLQRLVGLSLKKTKGWTVSACLNGGQAVSAALERTPQLILLDMMLPDMDGTEVFSALRAVPELAVIPVAFLSGRCDQADRENYMRLGACGVIGKPINPMSLPGQIDAIWTGWHEENARM</sequence>
<gene>
    <name evidence="4" type="ORF">D3093_19350</name>
</gene>
<geneLocation type="plasmid" evidence="4 5">
    <name>p1</name>
</geneLocation>
<dbReference type="InterPro" id="IPR011006">
    <property type="entry name" value="CheY-like_superfamily"/>
</dbReference>
<organism evidence="4 5">
    <name type="scientific">Azospirillum argentinense</name>
    <dbReference type="NCBI Taxonomy" id="2970906"/>
    <lineage>
        <taxon>Bacteria</taxon>
        <taxon>Pseudomonadati</taxon>
        <taxon>Pseudomonadota</taxon>
        <taxon>Alphaproteobacteria</taxon>
        <taxon>Rhodospirillales</taxon>
        <taxon>Azospirillaceae</taxon>
        <taxon>Azospirillum</taxon>
    </lineage>
</organism>
<keyword evidence="4" id="KW-0614">Plasmid</keyword>
<keyword evidence="1 2" id="KW-0597">Phosphoprotein</keyword>
<evidence type="ECO:0000256" key="1">
    <source>
        <dbReference type="ARBA" id="ARBA00022553"/>
    </source>
</evidence>
<dbReference type="InterPro" id="IPR050595">
    <property type="entry name" value="Bact_response_regulator"/>
</dbReference>
<dbReference type="EMBL" id="CP032322">
    <property type="protein sequence ID" value="QCN97399.1"/>
    <property type="molecule type" value="Genomic_DNA"/>
</dbReference>
<dbReference type="InterPro" id="IPR001789">
    <property type="entry name" value="Sig_transdc_resp-reg_receiver"/>
</dbReference>
<dbReference type="Proteomes" id="UP000298595">
    <property type="component" value="Plasmid p1"/>
</dbReference>
<dbReference type="Gene3D" id="3.40.50.2300">
    <property type="match status" value="1"/>
</dbReference>
<dbReference type="Pfam" id="PF00072">
    <property type="entry name" value="Response_reg"/>
    <property type="match status" value="1"/>
</dbReference>
<dbReference type="PANTHER" id="PTHR44591">
    <property type="entry name" value="STRESS RESPONSE REGULATOR PROTEIN 1"/>
    <property type="match status" value="1"/>
</dbReference>
<dbReference type="PANTHER" id="PTHR44591:SF22">
    <property type="entry name" value="CHEY SUBFAMILY"/>
    <property type="match status" value="1"/>
</dbReference>
<evidence type="ECO:0000256" key="2">
    <source>
        <dbReference type="PROSITE-ProRule" id="PRU00169"/>
    </source>
</evidence>
<protein>
    <submittedName>
        <fullName evidence="4">Response regulator</fullName>
    </submittedName>
</protein>
<reference evidence="4 5" key="1">
    <citation type="submission" date="2018-09" db="EMBL/GenBank/DDBJ databases">
        <title>Whole genome based analysis of evolution and adaptive divergence in Indian and Brazilian strains of Azospirillum brasilense.</title>
        <authorList>
            <person name="Singh C."/>
            <person name="Tripathi A.K."/>
        </authorList>
    </citation>
    <scope>NUCLEOTIDE SEQUENCE [LARGE SCALE GENOMIC DNA]</scope>
    <source>
        <strain evidence="4 5">MTCC4035</strain>
        <plasmid evidence="4 5">p1</plasmid>
    </source>
</reference>
<evidence type="ECO:0000313" key="5">
    <source>
        <dbReference type="Proteomes" id="UP000298595"/>
    </source>
</evidence>
<evidence type="ECO:0000313" key="4">
    <source>
        <dbReference type="EMBL" id="QCN97399.1"/>
    </source>
</evidence>
<dbReference type="PROSITE" id="PS50110">
    <property type="entry name" value="RESPONSE_REGULATORY"/>
    <property type="match status" value="1"/>
</dbReference>
<dbReference type="SMART" id="SM00448">
    <property type="entry name" value="REC"/>
    <property type="match status" value="1"/>
</dbReference>
<accession>A0A4D8PQV4</accession>
<feature type="domain" description="Response regulatory" evidence="3">
    <location>
        <begin position="9"/>
        <end position="126"/>
    </location>
</feature>